<keyword evidence="7" id="KW-0479">Metal-binding</keyword>
<gene>
    <name evidence="13" type="ORF">SAMN05660706_106125</name>
</gene>
<dbReference type="AlphaFoldDB" id="A0A1I6D7H8"/>
<dbReference type="GO" id="GO:0009055">
    <property type="term" value="F:electron transfer activity"/>
    <property type="evidence" value="ECO:0007669"/>
    <property type="project" value="TreeGrafter"/>
</dbReference>
<feature type="transmembrane region" description="Helical" evidence="12">
    <location>
        <begin position="82"/>
        <end position="102"/>
    </location>
</feature>
<keyword evidence="5" id="KW-0349">Heme</keyword>
<dbReference type="GO" id="GO:0005886">
    <property type="term" value="C:plasma membrane"/>
    <property type="evidence" value="ECO:0007669"/>
    <property type="project" value="UniProtKB-SubCell"/>
</dbReference>
<feature type="transmembrane region" description="Helical" evidence="12">
    <location>
        <begin position="225"/>
        <end position="244"/>
    </location>
</feature>
<dbReference type="Proteomes" id="UP000199584">
    <property type="component" value="Unassembled WGS sequence"/>
</dbReference>
<feature type="transmembrane region" description="Helical" evidence="12">
    <location>
        <begin position="158"/>
        <end position="182"/>
    </location>
</feature>
<evidence type="ECO:0000256" key="7">
    <source>
        <dbReference type="ARBA" id="ARBA00022723"/>
    </source>
</evidence>
<feature type="transmembrane region" description="Helical" evidence="12">
    <location>
        <begin position="114"/>
        <end position="138"/>
    </location>
</feature>
<dbReference type="Pfam" id="PF02322">
    <property type="entry name" value="Cyt_bd_oxida_II"/>
    <property type="match status" value="1"/>
</dbReference>
<comment type="similarity">
    <text evidence="2">Belongs to the cytochrome ubiquinol oxidase subunit 2 family.</text>
</comment>
<accession>A0A1I6D7H8</accession>
<keyword evidence="6 12" id="KW-0812">Transmembrane</keyword>
<evidence type="ECO:0000256" key="2">
    <source>
        <dbReference type="ARBA" id="ARBA00007543"/>
    </source>
</evidence>
<keyword evidence="9 12" id="KW-1133">Transmembrane helix</keyword>
<dbReference type="GO" id="GO:0016682">
    <property type="term" value="F:oxidoreductase activity, acting on diphenols and related substances as donors, oxygen as acceptor"/>
    <property type="evidence" value="ECO:0007669"/>
    <property type="project" value="TreeGrafter"/>
</dbReference>
<evidence type="ECO:0000256" key="4">
    <source>
        <dbReference type="ARBA" id="ARBA00022475"/>
    </source>
</evidence>
<dbReference type="GO" id="GO:0046872">
    <property type="term" value="F:metal ion binding"/>
    <property type="evidence" value="ECO:0007669"/>
    <property type="project" value="UniProtKB-KW"/>
</dbReference>
<reference evidence="14" key="1">
    <citation type="submission" date="2016-10" db="EMBL/GenBank/DDBJ databases">
        <authorList>
            <person name="Varghese N."/>
            <person name="Submissions S."/>
        </authorList>
    </citation>
    <scope>NUCLEOTIDE SEQUENCE [LARGE SCALE GENOMIC DNA]</scope>
    <source>
        <strain evidence="14">DSM 3669</strain>
    </source>
</reference>
<feature type="transmembrane region" description="Helical" evidence="12">
    <location>
        <begin position="300"/>
        <end position="323"/>
    </location>
</feature>
<dbReference type="NCBIfam" id="TIGR00203">
    <property type="entry name" value="cydB"/>
    <property type="match status" value="1"/>
</dbReference>
<feature type="transmembrane region" description="Helical" evidence="12">
    <location>
        <begin position="194"/>
        <end position="213"/>
    </location>
</feature>
<evidence type="ECO:0000256" key="9">
    <source>
        <dbReference type="ARBA" id="ARBA00022989"/>
    </source>
</evidence>
<keyword evidence="3" id="KW-0813">Transport</keyword>
<dbReference type="STRING" id="39060.SAMN05660706_106125"/>
<evidence type="ECO:0000256" key="6">
    <source>
        <dbReference type="ARBA" id="ARBA00022692"/>
    </source>
</evidence>
<keyword evidence="11 12" id="KW-0472">Membrane</keyword>
<feature type="transmembrane region" description="Helical" evidence="12">
    <location>
        <begin position="6"/>
        <end position="36"/>
    </location>
</feature>
<protein>
    <submittedName>
        <fullName evidence="13">Cytochrome d ubiquinol oxidase subunit II</fullName>
    </submittedName>
</protein>
<feature type="transmembrane region" description="Helical" evidence="12">
    <location>
        <begin position="251"/>
        <end position="272"/>
    </location>
</feature>
<keyword evidence="14" id="KW-1185">Reference proteome</keyword>
<evidence type="ECO:0000256" key="5">
    <source>
        <dbReference type="ARBA" id="ARBA00022617"/>
    </source>
</evidence>
<dbReference type="GO" id="GO:0070069">
    <property type="term" value="C:cytochrome complex"/>
    <property type="evidence" value="ECO:0007669"/>
    <property type="project" value="TreeGrafter"/>
</dbReference>
<dbReference type="PIRSF" id="PIRSF000267">
    <property type="entry name" value="Cyt_oxidse_sub2"/>
    <property type="match status" value="1"/>
</dbReference>
<evidence type="ECO:0000256" key="8">
    <source>
        <dbReference type="ARBA" id="ARBA00022982"/>
    </source>
</evidence>
<proteinExistence type="inferred from homology"/>
<dbReference type="GO" id="GO:0019646">
    <property type="term" value="P:aerobic electron transport chain"/>
    <property type="evidence" value="ECO:0007669"/>
    <property type="project" value="TreeGrafter"/>
</dbReference>
<evidence type="ECO:0000256" key="1">
    <source>
        <dbReference type="ARBA" id="ARBA00004651"/>
    </source>
</evidence>
<dbReference type="OrthoDB" id="9776710at2"/>
<evidence type="ECO:0000256" key="11">
    <source>
        <dbReference type="ARBA" id="ARBA00023136"/>
    </source>
</evidence>
<name>A0A1I6D7H8_9FIRM</name>
<evidence type="ECO:0000313" key="14">
    <source>
        <dbReference type="Proteomes" id="UP000199584"/>
    </source>
</evidence>
<organism evidence="13 14">
    <name type="scientific">Desulfoscipio geothermicus DSM 3669</name>
    <dbReference type="NCBI Taxonomy" id="1121426"/>
    <lineage>
        <taxon>Bacteria</taxon>
        <taxon>Bacillati</taxon>
        <taxon>Bacillota</taxon>
        <taxon>Clostridia</taxon>
        <taxon>Eubacteriales</taxon>
        <taxon>Desulfallaceae</taxon>
        <taxon>Desulfoscipio</taxon>
    </lineage>
</organism>
<dbReference type="PANTHER" id="PTHR43141">
    <property type="entry name" value="CYTOCHROME BD2 SUBUNIT II"/>
    <property type="match status" value="1"/>
</dbReference>
<dbReference type="EMBL" id="FOYM01000006">
    <property type="protein sequence ID" value="SFR01363.1"/>
    <property type="molecule type" value="Genomic_DNA"/>
</dbReference>
<dbReference type="PANTHER" id="PTHR43141:SF5">
    <property type="entry name" value="CYTOCHROME BD-I UBIQUINOL OXIDASE SUBUNIT 2"/>
    <property type="match status" value="1"/>
</dbReference>
<dbReference type="InterPro" id="IPR003317">
    <property type="entry name" value="Cyt-d_oxidase_su2"/>
</dbReference>
<keyword evidence="4" id="KW-1003">Cell membrane</keyword>
<comment type="subcellular location">
    <subcellularLocation>
        <location evidence="1">Cell membrane</location>
        <topology evidence="1">Multi-pass membrane protein</topology>
    </subcellularLocation>
</comment>
<evidence type="ECO:0000256" key="12">
    <source>
        <dbReference type="SAM" id="Phobius"/>
    </source>
</evidence>
<sequence length="334" mass="37605">MDLNILWFILITVLFTGYFFLEGFDYGVGTLLPFLGKKDNERRVIINTIGPFWDGNEVWLLTAGGAIFAAFPNWYATLFSGFYMALFLMLLALIVRGVAFEFRSKDDRPVWRSLWDWMIFGGSLVPALLWGVAITNLIRGVPIASNMQYVGTFWNLLSPYTLVGGLTTLLIFTLHGALFLTLKTEGEQLEGARRAASLVSILAVPALLLLVTMSYSHTDIFTKSGAGIVFWGALVTLLLACWLLRSGRYAWAFVMNGLTIACSTVAVFWGLFPRVMVSSLNPEWSLTVYNASSSPYTLKIMTIVALTLVPMVLLYQCWTYWIFRQRVTVKHLEY</sequence>
<evidence type="ECO:0000256" key="10">
    <source>
        <dbReference type="ARBA" id="ARBA00023004"/>
    </source>
</evidence>
<dbReference type="RefSeq" id="WP_092482436.1">
    <property type="nucleotide sequence ID" value="NZ_FOYM01000006.1"/>
</dbReference>
<keyword evidence="10" id="KW-0408">Iron</keyword>
<keyword evidence="8" id="KW-0249">Electron transport</keyword>
<evidence type="ECO:0000313" key="13">
    <source>
        <dbReference type="EMBL" id="SFR01363.1"/>
    </source>
</evidence>
<evidence type="ECO:0000256" key="3">
    <source>
        <dbReference type="ARBA" id="ARBA00022448"/>
    </source>
</evidence>